<evidence type="ECO:0000256" key="12">
    <source>
        <dbReference type="ARBA" id="ARBA00023316"/>
    </source>
</evidence>
<keyword evidence="4 14" id="KW-0963">Cytoplasm</keyword>
<dbReference type="InterPro" id="IPR004101">
    <property type="entry name" value="Mur_ligase_C"/>
</dbReference>
<keyword evidence="9 14" id="KW-0133">Cell shape</keyword>
<dbReference type="Gene3D" id="3.40.1190.10">
    <property type="entry name" value="Mur-like, catalytic domain"/>
    <property type="match status" value="1"/>
</dbReference>
<dbReference type="GO" id="GO:0071555">
    <property type="term" value="P:cell wall organization"/>
    <property type="evidence" value="ECO:0007669"/>
    <property type="project" value="UniProtKB-KW"/>
</dbReference>
<dbReference type="Pfam" id="PF08245">
    <property type="entry name" value="Mur_ligase_M"/>
    <property type="match status" value="1"/>
</dbReference>
<dbReference type="GO" id="GO:0005524">
    <property type="term" value="F:ATP binding"/>
    <property type="evidence" value="ECO:0007669"/>
    <property type="project" value="UniProtKB-UniRule"/>
</dbReference>
<evidence type="ECO:0000256" key="4">
    <source>
        <dbReference type="ARBA" id="ARBA00022490"/>
    </source>
</evidence>
<evidence type="ECO:0000256" key="11">
    <source>
        <dbReference type="ARBA" id="ARBA00023306"/>
    </source>
</evidence>
<name>A0A3N5CEX4_9BACL</name>
<keyword evidence="19" id="KW-1185">Reference proteome</keyword>
<evidence type="ECO:0000259" key="16">
    <source>
        <dbReference type="Pfam" id="PF02875"/>
    </source>
</evidence>
<dbReference type="InterPro" id="IPR036615">
    <property type="entry name" value="Mur_ligase_C_dom_sf"/>
</dbReference>
<feature type="binding site" evidence="14">
    <location>
        <begin position="108"/>
        <end position="114"/>
    </location>
    <ligand>
        <name>ATP</name>
        <dbReference type="ChEBI" id="CHEBI:30616"/>
    </ligand>
</feature>
<dbReference type="InterPro" id="IPR005758">
    <property type="entry name" value="UDP-N-AcMur_Ala_ligase_MurC"/>
</dbReference>
<keyword evidence="11 14" id="KW-0131">Cell cycle</keyword>
<evidence type="ECO:0000256" key="5">
    <source>
        <dbReference type="ARBA" id="ARBA00022598"/>
    </source>
</evidence>
<protein>
    <recommendedName>
        <fullName evidence="3 14">UDP-N-acetylmuramate--L-alanine ligase</fullName>
        <ecNumber evidence="3 14">6.3.2.8</ecNumber>
    </recommendedName>
    <alternativeName>
        <fullName evidence="14">UDP-N-acetylmuramoyl-L-alanine synthetase</fullName>
    </alternativeName>
</protein>
<dbReference type="InterPro" id="IPR050061">
    <property type="entry name" value="MurCDEF_pg_biosynth"/>
</dbReference>
<dbReference type="SUPFAM" id="SSF53244">
    <property type="entry name" value="MurD-like peptide ligases, peptide-binding domain"/>
    <property type="match status" value="1"/>
</dbReference>
<dbReference type="GO" id="GO:0009252">
    <property type="term" value="P:peptidoglycan biosynthetic process"/>
    <property type="evidence" value="ECO:0007669"/>
    <property type="project" value="UniProtKB-UniRule"/>
</dbReference>
<dbReference type="RefSeq" id="WP_123807274.1">
    <property type="nucleotide sequence ID" value="NZ_RKRK01000002.1"/>
</dbReference>
<keyword evidence="12 14" id="KW-0961">Cell wall biogenesis/degradation</keyword>
<dbReference type="Pfam" id="PF01225">
    <property type="entry name" value="Mur_ligase"/>
    <property type="match status" value="1"/>
</dbReference>
<dbReference type="GO" id="GO:0008763">
    <property type="term" value="F:UDP-N-acetylmuramate-L-alanine ligase activity"/>
    <property type="evidence" value="ECO:0007669"/>
    <property type="project" value="UniProtKB-UniRule"/>
</dbReference>
<evidence type="ECO:0000256" key="1">
    <source>
        <dbReference type="ARBA" id="ARBA00004496"/>
    </source>
</evidence>
<dbReference type="Proteomes" id="UP000277108">
    <property type="component" value="Unassembled WGS sequence"/>
</dbReference>
<comment type="similarity">
    <text evidence="14">Belongs to the MurCDEF family.</text>
</comment>
<dbReference type="Gene3D" id="3.90.190.20">
    <property type="entry name" value="Mur ligase, C-terminal domain"/>
    <property type="match status" value="1"/>
</dbReference>
<dbReference type="PANTHER" id="PTHR43445:SF3">
    <property type="entry name" value="UDP-N-ACETYLMURAMATE--L-ALANINE LIGASE"/>
    <property type="match status" value="1"/>
</dbReference>
<evidence type="ECO:0000256" key="7">
    <source>
        <dbReference type="ARBA" id="ARBA00022741"/>
    </source>
</evidence>
<sequence>MTKYYFIGIKGSGMSALAQILHDLGHEVIGSDIDKYFFTEQALIDKGIKIYPFNKDNIKEGYTIILGNAFPDHHEEVVEAKALGLEIIRYHDFLGDFMKQYTTVAVTGSHGKTSTTGLLAHAMNGDKATSFLIGDGTGFGQLNSEYFTFEACEYRRHFLSYYPDYAIITNVDFDHPDYFDDIHDVFLAFQQMAEQVNKALICCGDDEHLRDLNVTKPIYYYGLNENNDIIATNITHNESLTSFDMKVNDELIGRFDIPLHGSHQILNALSVLTICYLEEMDMEKVQKALLTYGGVKRRFTEKKVNHQVLVDDYAHHPTEIRATIETARKRYPNKEIIAIFQPHTYSRTKALLNEFAESLSEADHVYLCDIFASAREASGDLTIVDLQNIIVNSQVLKLEEVEILNQHHEAVFLFMGAGDVNKFQSEFEQIIIN</sequence>
<evidence type="ECO:0000256" key="10">
    <source>
        <dbReference type="ARBA" id="ARBA00022984"/>
    </source>
</evidence>
<feature type="domain" description="Mur ligase central" evidence="17">
    <location>
        <begin position="106"/>
        <end position="274"/>
    </location>
</feature>
<keyword evidence="8 14" id="KW-0067">ATP-binding</keyword>
<dbReference type="InterPro" id="IPR036565">
    <property type="entry name" value="Mur-like_cat_sf"/>
</dbReference>
<dbReference type="OrthoDB" id="9804126at2"/>
<dbReference type="PANTHER" id="PTHR43445">
    <property type="entry name" value="UDP-N-ACETYLMURAMATE--L-ALANINE LIGASE-RELATED"/>
    <property type="match status" value="1"/>
</dbReference>
<dbReference type="GO" id="GO:0005737">
    <property type="term" value="C:cytoplasm"/>
    <property type="evidence" value="ECO:0007669"/>
    <property type="project" value="UniProtKB-SubCell"/>
</dbReference>
<dbReference type="GO" id="GO:0051301">
    <property type="term" value="P:cell division"/>
    <property type="evidence" value="ECO:0007669"/>
    <property type="project" value="UniProtKB-KW"/>
</dbReference>
<gene>
    <name evidence="14" type="primary">murC</name>
    <name evidence="18" type="ORF">EDD62_0315</name>
</gene>
<dbReference type="SUPFAM" id="SSF53623">
    <property type="entry name" value="MurD-like peptide ligases, catalytic domain"/>
    <property type="match status" value="1"/>
</dbReference>
<reference evidence="18 19" key="1">
    <citation type="submission" date="2018-11" db="EMBL/GenBank/DDBJ databases">
        <title>Genomic Encyclopedia of Type Strains, Phase IV (KMG-IV): sequencing the most valuable type-strain genomes for metagenomic binning, comparative biology and taxonomic classification.</title>
        <authorList>
            <person name="Goeker M."/>
        </authorList>
    </citation>
    <scope>NUCLEOTIDE SEQUENCE [LARGE SCALE GENOMIC DNA]</scope>
    <source>
        <strain evidence="18 19">DSM 29158</strain>
    </source>
</reference>
<dbReference type="SUPFAM" id="SSF51984">
    <property type="entry name" value="MurCD N-terminal domain"/>
    <property type="match status" value="1"/>
</dbReference>
<keyword evidence="6 14" id="KW-0132">Cell division</keyword>
<evidence type="ECO:0000259" key="17">
    <source>
        <dbReference type="Pfam" id="PF08245"/>
    </source>
</evidence>
<evidence type="ECO:0000256" key="8">
    <source>
        <dbReference type="ARBA" id="ARBA00022840"/>
    </source>
</evidence>
<evidence type="ECO:0000256" key="2">
    <source>
        <dbReference type="ARBA" id="ARBA00004752"/>
    </source>
</evidence>
<dbReference type="InterPro" id="IPR000713">
    <property type="entry name" value="Mur_ligase_N"/>
</dbReference>
<accession>A0A3N5CEX4</accession>
<evidence type="ECO:0000256" key="13">
    <source>
        <dbReference type="ARBA" id="ARBA00047833"/>
    </source>
</evidence>
<comment type="caution">
    <text evidence="18">The sequence shown here is derived from an EMBL/GenBank/DDBJ whole genome shotgun (WGS) entry which is preliminary data.</text>
</comment>
<dbReference type="UniPathway" id="UPA00219"/>
<keyword evidence="10 14" id="KW-0573">Peptidoglycan synthesis</keyword>
<evidence type="ECO:0000313" key="19">
    <source>
        <dbReference type="Proteomes" id="UP000277108"/>
    </source>
</evidence>
<dbReference type="Pfam" id="PF02875">
    <property type="entry name" value="Mur_ligase_C"/>
    <property type="match status" value="1"/>
</dbReference>
<evidence type="ECO:0000256" key="6">
    <source>
        <dbReference type="ARBA" id="ARBA00022618"/>
    </source>
</evidence>
<dbReference type="Gene3D" id="3.40.50.720">
    <property type="entry name" value="NAD(P)-binding Rossmann-like Domain"/>
    <property type="match status" value="1"/>
</dbReference>
<keyword evidence="5 14" id="KW-0436">Ligase</keyword>
<evidence type="ECO:0000256" key="14">
    <source>
        <dbReference type="HAMAP-Rule" id="MF_00046"/>
    </source>
</evidence>
<dbReference type="EMBL" id="RKRK01000002">
    <property type="protein sequence ID" value="RPF57685.1"/>
    <property type="molecule type" value="Genomic_DNA"/>
</dbReference>
<proteinExistence type="inferred from homology"/>
<evidence type="ECO:0000256" key="9">
    <source>
        <dbReference type="ARBA" id="ARBA00022960"/>
    </source>
</evidence>
<comment type="subcellular location">
    <subcellularLocation>
        <location evidence="1 14">Cytoplasm</location>
    </subcellularLocation>
</comment>
<evidence type="ECO:0000256" key="3">
    <source>
        <dbReference type="ARBA" id="ARBA00012211"/>
    </source>
</evidence>
<feature type="domain" description="Mur ligase C-terminal" evidence="16">
    <location>
        <begin position="297"/>
        <end position="417"/>
    </location>
</feature>
<dbReference type="AlphaFoldDB" id="A0A3N5CEX4"/>
<evidence type="ECO:0000259" key="15">
    <source>
        <dbReference type="Pfam" id="PF01225"/>
    </source>
</evidence>
<dbReference type="HAMAP" id="MF_00046">
    <property type="entry name" value="MurC"/>
    <property type="match status" value="1"/>
</dbReference>
<comment type="catalytic activity">
    <reaction evidence="13 14">
        <text>UDP-N-acetyl-alpha-D-muramate + L-alanine + ATP = UDP-N-acetyl-alpha-D-muramoyl-L-alanine + ADP + phosphate + H(+)</text>
        <dbReference type="Rhea" id="RHEA:23372"/>
        <dbReference type="ChEBI" id="CHEBI:15378"/>
        <dbReference type="ChEBI" id="CHEBI:30616"/>
        <dbReference type="ChEBI" id="CHEBI:43474"/>
        <dbReference type="ChEBI" id="CHEBI:57972"/>
        <dbReference type="ChEBI" id="CHEBI:70757"/>
        <dbReference type="ChEBI" id="CHEBI:83898"/>
        <dbReference type="ChEBI" id="CHEBI:456216"/>
        <dbReference type="EC" id="6.3.2.8"/>
    </reaction>
</comment>
<organism evidence="18 19">
    <name type="scientific">Abyssicoccus albus</name>
    <dbReference type="NCBI Taxonomy" id="1817405"/>
    <lineage>
        <taxon>Bacteria</taxon>
        <taxon>Bacillati</taxon>
        <taxon>Bacillota</taxon>
        <taxon>Bacilli</taxon>
        <taxon>Bacillales</taxon>
        <taxon>Abyssicoccaceae</taxon>
    </lineage>
</organism>
<keyword evidence="7 14" id="KW-0547">Nucleotide-binding</keyword>
<comment type="function">
    <text evidence="14">Cell wall formation.</text>
</comment>
<dbReference type="EC" id="6.3.2.8" evidence="3 14"/>
<dbReference type="InterPro" id="IPR013221">
    <property type="entry name" value="Mur_ligase_cen"/>
</dbReference>
<evidence type="ECO:0000313" key="18">
    <source>
        <dbReference type="EMBL" id="RPF57685.1"/>
    </source>
</evidence>
<dbReference type="GO" id="GO:0008360">
    <property type="term" value="P:regulation of cell shape"/>
    <property type="evidence" value="ECO:0007669"/>
    <property type="project" value="UniProtKB-KW"/>
</dbReference>
<feature type="domain" description="Mur ligase N-terminal catalytic" evidence="15">
    <location>
        <begin position="3"/>
        <end position="101"/>
    </location>
</feature>
<comment type="pathway">
    <text evidence="2 14">Cell wall biogenesis; peptidoglycan biosynthesis.</text>
</comment>
<dbReference type="NCBIfam" id="TIGR01082">
    <property type="entry name" value="murC"/>
    <property type="match status" value="1"/>
</dbReference>